<dbReference type="InterPro" id="IPR016181">
    <property type="entry name" value="Acyl_CoA_acyltransferase"/>
</dbReference>
<comment type="caution">
    <text evidence="4">The sequence shown here is derived from an EMBL/GenBank/DDBJ whole genome shotgun (WGS) entry which is preliminary data.</text>
</comment>
<evidence type="ECO:0000256" key="1">
    <source>
        <dbReference type="ARBA" id="ARBA00022679"/>
    </source>
</evidence>
<evidence type="ECO:0000313" key="5">
    <source>
        <dbReference type="Proteomes" id="UP000242188"/>
    </source>
</evidence>
<reference evidence="4 5" key="1">
    <citation type="journal article" date="2017" name="Nat. Ecol. Evol.">
        <title>Scallop genome provides insights into evolution of bilaterian karyotype and development.</title>
        <authorList>
            <person name="Wang S."/>
            <person name="Zhang J."/>
            <person name="Jiao W."/>
            <person name="Li J."/>
            <person name="Xun X."/>
            <person name="Sun Y."/>
            <person name="Guo X."/>
            <person name="Huan P."/>
            <person name="Dong B."/>
            <person name="Zhang L."/>
            <person name="Hu X."/>
            <person name="Sun X."/>
            <person name="Wang J."/>
            <person name="Zhao C."/>
            <person name="Wang Y."/>
            <person name="Wang D."/>
            <person name="Huang X."/>
            <person name="Wang R."/>
            <person name="Lv J."/>
            <person name="Li Y."/>
            <person name="Zhang Z."/>
            <person name="Liu B."/>
            <person name="Lu W."/>
            <person name="Hui Y."/>
            <person name="Liang J."/>
            <person name="Zhou Z."/>
            <person name="Hou R."/>
            <person name="Li X."/>
            <person name="Liu Y."/>
            <person name="Li H."/>
            <person name="Ning X."/>
            <person name="Lin Y."/>
            <person name="Zhao L."/>
            <person name="Xing Q."/>
            <person name="Dou J."/>
            <person name="Li Y."/>
            <person name="Mao J."/>
            <person name="Guo H."/>
            <person name="Dou H."/>
            <person name="Li T."/>
            <person name="Mu C."/>
            <person name="Jiang W."/>
            <person name="Fu Q."/>
            <person name="Fu X."/>
            <person name="Miao Y."/>
            <person name="Liu J."/>
            <person name="Yu Q."/>
            <person name="Li R."/>
            <person name="Liao H."/>
            <person name="Li X."/>
            <person name="Kong Y."/>
            <person name="Jiang Z."/>
            <person name="Chourrout D."/>
            <person name="Li R."/>
            <person name="Bao Z."/>
        </authorList>
    </citation>
    <scope>NUCLEOTIDE SEQUENCE [LARGE SCALE GENOMIC DNA]</scope>
    <source>
        <strain evidence="4 5">PY_sf001</strain>
    </source>
</reference>
<dbReference type="Pfam" id="PF00583">
    <property type="entry name" value="Acetyltransf_1"/>
    <property type="match status" value="1"/>
</dbReference>
<dbReference type="CDD" id="cd04301">
    <property type="entry name" value="NAT_SF"/>
    <property type="match status" value="1"/>
</dbReference>
<keyword evidence="5" id="KW-1185">Reference proteome</keyword>
<dbReference type="EMBL" id="NEDP02005539">
    <property type="protein sequence ID" value="OWF39171.1"/>
    <property type="molecule type" value="Genomic_DNA"/>
</dbReference>
<accession>A0A210PRR5</accession>
<dbReference type="PANTHER" id="PTHR43420">
    <property type="entry name" value="ACETYLTRANSFERASE"/>
    <property type="match status" value="1"/>
</dbReference>
<dbReference type="SUPFAM" id="SSF55729">
    <property type="entry name" value="Acyl-CoA N-acyltransferases (Nat)"/>
    <property type="match status" value="1"/>
</dbReference>
<evidence type="ECO:0000256" key="2">
    <source>
        <dbReference type="ARBA" id="ARBA00023315"/>
    </source>
</evidence>
<dbReference type="AlphaFoldDB" id="A0A210PRR5"/>
<dbReference type="Proteomes" id="UP000242188">
    <property type="component" value="Unassembled WGS sequence"/>
</dbReference>
<gene>
    <name evidence="4" type="ORF">KP79_PYT07174</name>
</gene>
<dbReference type="OrthoDB" id="6283299at2759"/>
<feature type="domain" description="N-acetyltransferase" evidence="3">
    <location>
        <begin position="33"/>
        <end position="234"/>
    </location>
</feature>
<evidence type="ECO:0000313" key="4">
    <source>
        <dbReference type="EMBL" id="OWF39171.1"/>
    </source>
</evidence>
<proteinExistence type="predicted"/>
<dbReference type="PROSITE" id="PS51186">
    <property type="entry name" value="GNAT"/>
    <property type="match status" value="1"/>
</dbReference>
<organism evidence="4 5">
    <name type="scientific">Mizuhopecten yessoensis</name>
    <name type="common">Japanese scallop</name>
    <name type="synonym">Patinopecten yessoensis</name>
    <dbReference type="NCBI Taxonomy" id="6573"/>
    <lineage>
        <taxon>Eukaryota</taxon>
        <taxon>Metazoa</taxon>
        <taxon>Spiralia</taxon>
        <taxon>Lophotrochozoa</taxon>
        <taxon>Mollusca</taxon>
        <taxon>Bivalvia</taxon>
        <taxon>Autobranchia</taxon>
        <taxon>Pteriomorphia</taxon>
        <taxon>Pectinida</taxon>
        <taxon>Pectinoidea</taxon>
        <taxon>Pectinidae</taxon>
        <taxon>Mizuhopecten</taxon>
    </lineage>
</organism>
<protein>
    <recommendedName>
        <fullName evidence="3">N-acetyltransferase domain-containing protein</fullName>
    </recommendedName>
</protein>
<keyword evidence="1" id="KW-0808">Transferase</keyword>
<evidence type="ECO:0000259" key="3">
    <source>
        <dbReference type="PROSITE" id="PS51186"/>
    </source>
</evidence>
<dbReference type="Gene3D" id="3.40.630.30">
    <property type="match status" value="1"/>
</dbReference>
<dbReference type="InterPro" id="IPR000182">
    <property type="entry name" value="GNAT_dom"/>
</dbReference>
<dbReference type="InterPro" id="IPR050680">
    <property type="entry name" value="YpeA/RimI_acetyltransf"/>
</dbReference>
<name>A0A210PRR5_MIZYE</name>
<dbReference type="PANTHER" id="PTHR43420:SF47">
    <property type="entry name" value="N-ACETYLTRANSFERASE DOMAIN-CONTAINING PROTEIN"/>
    <property type="match status" value="1"/>
</dbReference>
<keyword evidence="2" id="KW-0012">Acyltransferase</keyword>
<dbReference type="GO" id="GO:0016747">
    <property type="term" value="F:acyltransferase activity, transferring groups other than amino-acyl groups"/>
    <property type="evidence" value="ECO:0007669"/>
    <property type="project" value="InterPro"/>
</dbReference>
<sequence>MTPQNGKDPVLDPIVSQPQSALVLPVTQTSVPFHIRCLRDDPQDAAFAGRLTVNAFRNKYVHATSEGSIPDVIRTISLEQRGQDPLYYQRNFVAEYDGKPVGIIYLIFRGDPIPRENTAALDTFGCCDVCGLKCLDYGFRTVEDLRDYECYLDMVAVEEEFRGKGIGKALLDRADHEARIHGCRTISLLVDVNNWAIRLYERQGYTVTSRSWKCGWLWCTLGICCFLKMEKRLN</sequence>